<accession>A0A1H7YFN4</accession>
<keyword evidence="1" id="KW-0472">Membrane</keyword>
<proteinExistence type="predicted"/>
<feature type="transmembrane region" description="Helical" evidence="1">
    <location>
        <begin position="32"/>
        <end position="49"/>
    </location>
</feature>
<dbReference type="AlphaFoldDB" id="A0A1H7YFN4"/>
<evidence type="ECO:0000313" key="2">
    <source>
        <dbReference type="EMBL" id="SEM44743.1"/>
    </source>
</evidence>
<keyword evidence="3" id="KW-1185">Reference proteome</keyword>
<name>A0A1H7YFN4_9RHOB</name>
<evidence type="ECO:0000256" key="1">
    <source>
        <dbReference type="SAM" id="Phobius"/>
    </source>
</evidence>
<dbReference type="RefSeq" id="WP_139201502.1">
    <property type="nucleotide sequence ID" value="NZ_FOCE01000001.1"/>
</dbReference>
<dbReference type="OrthoDB" id="21325at2"/>
<feature type="transmembrane region" description="Helical" evidence="1">
    <location>
        <begin position="217"/>
        <end position="236"/>
    </location>
</feature>
<feature type="transmembrane region" description="Helical" evidence="1">
    <location>
        <begin position="133"/>
        <end position="151"/>
    </location>
</feature>
<dbReference type="STRING" id="933059.SAMN04488103_101181"/>
<feature type="transmembrane region" description="Helical" evidence="1">
    <location>
        <begin position="69"/>
        <end position="87"/>
    </location>
</feature>
<gene>
    <name evidence="2" type="ORF">SAMN04488103_101181</name>
</gene>
<evidence type="ECO:0000313" key="3">
    <source>
        <dbReference type="Proteomes" id="UP000198761"/>
    </source>
</evidence>
<keyword evidence="1" id="KW-1133">Transmembrane helix</keyword>
<dbReference type="Proteomes" id="UP000198761">
    <property type="component" value="Unassembled WGS sequence"/>
</dbReference>
<sequence>MTWLAVSLMAMTFVLGRSIHPLKSILRDRRTLVSFGSGIAAAYLFVGMMPELAEAMVKLDSMEGAGGPSGLVVYVVALLGFVVFYGLDHFTRATIGGQEANGESEARVYGYVPYIWLMTYVMVVEAGESARATLWYAIAMCCHFLTIDHSLSEKRGARYDRRGRYLLGLCVVLGWGTAQIVELSATMTALALGFVSGALTVNSVFTELSEGAGGRFLPFVLGSVLYAALLLGAGLIS</sequence>
<keyword evidence="1" id="KW-0812">Transmembrane</keyword>
<reference evidence="2 3" key="1">
    <citation type="submission" date="2016-10" db="EMBL/GenBank/DDBJ databases">
        <authorList>
            <person name="de Groot N.N."/>
        </authorList>
    </citation>
    <scope>NUCLEOTIDE SEQUENCE [LARGE SCALE GENOMIC DNA]</scope>
    <source>
        <strain evidence="2 3">DSM 3857</strain>
    </source>
</reference>
<feature type="transmembrane region" description="Helical" evidence="1">
    <location>
        <begin position="108"/>
        <end position="127"/>
    </location>
</feature>
<evidence type="ECO:0008006" key="4">
    <source>
        <dbReference type="Google" id="ProtNLM"/>
    </source>
</evidence>
<protein>
    <recommendedName>
        <fullName evidence="4">ZIP Zinc transporter</fullName>
    </recommendedName>
</protein>
<dbReference type="EMBL" id="FOCE01000001">
    <property type="protein sequence ID" value="SEM44743.1"/>
    <property type="molecule type" value="Genomic_DNA"/>
</dbReference>
<organism evidence="2 3">
    <name type="scientific">Gemmobacter aquatilis</name>
    <dbReference type="NCBI Taxonomy" id="933059"/>
    <lineage>
        <taxon>Bacteria</taxon>
        <taxon>Pseudomonadati</taxon>
        <taxon>Pseudomonadota</taxon>
        <taxon>Alphaproteobacteria</taxon>
        <taxon>Rhodobacterales</taxon>
        <taxon>Paracoccaceae</taxon>
        <taxon>Gemmobacter</taxon>
    </lineage>
</organism>